<proteinExistence type="predicted"/>
<dbReference type="RefSeq" id="WP_159184368.1">
    <property type="nucleotide sequence ID" value="NZ_JACVJL010000093.1"/>
</dbReference>
<accession>A0A9Q2KU10</accession>
<comment type="caution">
    <text evidence="1">The sequence shown here is derived from an EMBL/GenBank/DDBJ whole genome shotgun (WGS) entry which is preliminary data.</text>
</comment>
<name>A0A9Q2KU10_9GAMM</name>
<sequence>MVFNSYYELDSKISPDFAEIIKSVDFYFNEKRALTGLINLAQSMSNSDSKRFVDWNEYFRNVATNFQQRLSHIEIDRQKTYAIIIFGNDFSKLLNKLEYITRPINISREEQITTSFLIQIITIIKGSLAEKIKIPNKKIATTAPETITKSVNLIFDLYKKNKFIFDKFIIPQNHAPYIYQNNNLYEKYSLSKSIVTQKSKFNIDEIKNKGRKIGDGRYGVIYVYNKRAYKILNTSPEDFSNPDRVAYVLNEVNKNILINAKSEILASGEHVLTTDYIDGVCIDALESQIANVQLYNLTGWLMLDEYIPGNILKVGTNYVYIDADAIVNIKKPHLDPLGSNKWFKEAEATVSFYRTKGLIGDYN</sequence>
<evidence type="ECO:0000313" key="2">
    <source>
        <dbReference type="Proteomes" id="UP000701999"/>
    </source>
</evidence>
<dbReference type="Proteomes" id="UP000701999">
    <property type="component" value="Unassembled WGS sequence"/>
</dbReference>
<keyword evidence="2" id="KW-1185">Reference proteome</keyword>
<dbReference type="GeneID" id="93255053"/>
<gene>
    <name evidence="1" type="ORF">IB647_08505</name>
</gene>
<reference evidence="1 2" key="1">
    <citation type="submission" date="2020-09" db="EMBL/GenBank/DDBJ databases">
        <title>Development of specific Francisella tularensis PCR assay based on in-depth characterization of family Francisellaceae.</title>
        <authorList>
            <person name="Ohrman C."/>
            <person name="Sahl J."/>
            <person name="Sjodin A."/>
            <person name="Uneklint I."/>
            <person name="Ballard R."/>
            <person name="Karlsson L."/>
            <person name="Mcdonough R."/>
            <person name="Sundell D."/>
            <person name="Soria K."/>
            <person name="Brindeflk B."/>
            <person name="Vallesi A."/>
            <person name="Ramirez-Paredes J.G."/>
            <person name="Colquhoun D."/>
            <person name="Myrtennas K."/>
            <person name="Birdsell D."/>
            <person name="Johansson A."/>
            <person name="Wagner D."/>
            <person name="Forsman M."/>
        </authorList>
    </citation>
    <scope>NUCLEOTIDE SEQUENCE [LARGE SCALE GENOMIC DNA]</scope>
    <source>
        <strain evidence="1 2">FSC1140</strain>
    </source>
</reference>
<evidence type="ECO:0000313" key="1">
    <source>
        <dbReference type="EMBL" id="MBK2065628.1"/>
    </source>
</evidence>
<dbReference type="AlphaFoldDB" id="A0A9Q2KU10"/>
<dbReference type="EMBL" id="JACVKN010000176">
    <property type="protein sequence ID" value="MBK2065628.1"/>
    <property type="molecule type" value="Genomic_DNA"/>
</dbReference>
<protein>
    <submittedName>
        <fullName evidence="1">Uncharacterized protein</fullName>
    </submittedName>
</protein>
<organism evidence="1 2">
    <name type="scientific">Francisella noatunensis</name>
    <dbReference type="NCBI Taxonomy" id="657445"/>
    <lineage>
        <taxon>Bacteria</taxon>
        <taxon>Pseudomonadati</taxon>
        <taxon>Pseudomonadota</taxon>
        <taxon>Gammaproteobacteria</taxon>
        <taxon>Thiotrichales</taxon>
        <taxon>Francisellaceae</taxon>
        <taxon>Francisella</taxon>
    </lineage>
</organism>